<feature type="compositionally biased region" description="Basic residues" evidence="1">
    <location>
        <begin position="1"/>
        <end position="10"/>
    </location>
</feature>
<feature type="compositionally biased region" description="Basic and acidic residues" evidence="1">
    <location>
        <begin position="520"/>
        <end position="534"/>
    </location>
</feature>
<dbReference type="Proteomes" id="UP000078343">
    <property type="component" value="Unassembled WGS sequence"/>
</dbReference>
<dbReference type="InterPro" id="IPR052833">
    <property type="entry name" value="Telomeric_DNA-bd_trans-reg"/>
</dbReference>
<dbReference type="PANTHER" id="PTHR47807">
    <property type="entry name" value="PROTEIN TBF1"/>
    <property type="match status" value="1"/>
</dbReference>
<feature type="compositionally biased region" description="Low complexity" evidence="1">
    <location>
        <begin position="668"/>
        <end position="694"/>
    </location>
</feature>
<feature type="compositionally biased region" description="Polar residues" evidence="1">
    <location>
        <begin position="400"/>
        <end position="417"/>
    </location>
</feature>
<evidence type="ECO:0000313" key="3">
    <source>
        <dbReference type="EMBL" id="OAP59108.1"/>
    </source>
</evidence>
<name>A0A178ZH51_9EURO</name>
<reference evidence="3 4" key="1">
    <citation type="submission" date="2016-04" db="EMBL/GenBank/DDBJ databases">
        <title>Draft genome of Fonsecaea erecta CBS 125763.</title>
        <authorList>
            <person name="Weiss V.A."/>
            <person name="Vicente V.A."/>
            <person name="Raittz R.T."/>
            <person name="Moreno L.F."/>
            <person name="De Souza E.M."/>
            <person name="Pedrosa F.O."/>
            <person name="Steffens M.B."/>
            <person name="Faoro H."/>
            <person name="Tadra-Sfeir M.Z."/>
            <person name="Najafzadeh M.J."/>
            <person name="Felipe M.S."/>
            <person name="Teixeira M."/>
            <person name="Sun J."/>
            <person name="Xi L."/>
            <person name="Gomes R."/>
            <person name="De Azevedo C.M."/>
            <person name="Salgado C.G."/>
            <person name="Da Silva M.B."/>
            <person name="Nascimento M.F."/>
            <person name="Queiroz-Telles F."/>
            <person name="Attili D.S."/>
            <person name="Gorbushina A."/>
        </authorList>
    </citation>
    <scope>NUCLEOTIDE SEQUENCE [LARGE SCALE GENOMIC DNA]</scope>
    <source>
        <strain evidence="3 4">CBS 125763</strain>
    </source>
</reference>
<dbReference type="InterPro" id="IPR009057">
    <property type="entry name" value="Homeodomain-like_sf"/>
</dbReference>
<dbReference type="SUPFAM" id="SSF46689">
    <property type="entry name" value="Homeodomain-like"/>
    <property type="match status" value="1"/>
</dbReference>
<organism evidence="3 4">
    <name type="scientific">Fonsecaea erecta</name>
    <dbReference type="NCBI Taxonomy" id="1367422"/>
    <lineage>
        <taxon>Eukaryota</taxon>
        <taxon>Fungi</taxon>
        <taxon>Dikarya</taxon>
        <taxon>Ascomycota</taxon>
        <taxon>Pezizomycotina</taxon>
        <taxon>Eurotiomycetes</taxon>
        <taxon>Chaetothyriomycetidae</taxon>
        <taxon>Chaetothyriales</taxon>
        <taxon>Herpotrichiellaceae</taxon>
        <taxon>Fonsecaea</taxon>
    </lineage>
</organism>
<gene>
    <name evidence="3" type="ORF">AYL99_06406</name>
</gene>
<feature type="compositionally biased region" description="Basic and acidic residues" evidence="1">
    <location>
        <begin position="629"/>
        <end position="638"/>
    </location>
</feature>
<feature type="region of interest" description="Disordered" evidence="1">
    <location>
        <begin position="850"/>
        <end position="869"/>
    </location>
</feature>
<dbReference type="GeneID" id="30010574"/>
<feature type="compositionally biased region" description="Acidic residues" evidence="1">
    <location>
        <begin position="65"/>
        <end position="78"/>
    </location>
</feature>
<dbReference type="SMART" id="SM00717">
    <property type="entry name" value="SANT"/>
    <property type="match status" value="1"/>
</dbReference>
<feature type="region of interest" description="Disordered" evidence="1">
    <location>
        <begin position="393"/>
        <end position="427"/>
    </location>
</feature>
<feature type="domain" description="Myb-like" evidence="2">
    <location>
        <begin position="754"/>
        <end position="811"/>
    </location>
</feature>
<keyword evidence="4" id="KW-1185">Reference proteome</keyword>
<dbReference type="RefSeq" id="XP_018692475.1">
    <property type="nucleotide sequence ID" value="XM_018837915.1"/>
</dbReference>
<feature type="compositionally biased region" description="Basic and acidic residues" evidence="1">
    <location>
        <begin position="541"/>
        <end position="554"/>
    </location>
</feature>
<feature type="region of interest" description="Disordered" evidence="1">
    <location>
        <begin position="447"/>
        <end position="731"/>
    </location>
</feature>
<dbReference type="PANTHER" id="PTHR47807:SF1">
    <property type="entry name" value="PROTEIN TBF1"/>
    <property type="match status" value="1"/>
</dbReference>
<evidence type="ECO:0000259" key="2">
    <source>
        <dbReference type="SMART" id="SM00717"/>
    </source>
</evidence>
<dbReference type="OrthoDB" id="5398572at2759"/>
<dbReference type="InterPro" id="IPR001005">
    <property type="entry name" value="SANT/Myb"/>
</dbReference>
<dbReference type="Gene3D" id="1.10.10.60">
    <property type="entry name" value="Homeodomain-like"/>
    <property type="match status" value="1"/>
</dbReference>
<dbReference type="CDD" id="cd11660">
    <property type="entry name" value="SANT_TRF"/>
    <property type="match status" value="1"/>
</dbReference>
<dbReference type="GO" id="GO:0010833">
    <property type="term" value="P:telomere maintenance via telomere lengthening"/>
    <property type="evidence" value="ECO:0007669"/>
    <property type="project" value="TreeGrafter"/>
</dbReference>
<proteinExistence type="predicted"/>
<dbReference type="STRING" id="1367422.A0A178ZH51"/>
<evidence type="ECO:0000313" key="4">
    <source>
        <dbReference type="Proteomes" id="UP000078343"/>
    </source>
</evidence>
<accession>A0A178ZH51</accession>
<feature type="compositionally biased region" description="Acidic residues" evidence="1">
    <location>
        <begin position="859"/>
        <end position="869"/>
    </location>
</feature>
<comment type="caution">
    <text evidence="3">The sequence shown here is derived from an EMBL/GenBank/DDBJ whole genome shotgun (WGS) entry which is preliminary data.</text>
</comment>
<protein>
    <recommendedName>
        <fullName evidence="2">Myb-like domain-containing protein</fullName>
    </recommendedName>
</protein>
<feature type="compositionally biased region" description="Polar residues" evidence="1">
    <location>
        <begin position="483"/>
        <end position="496"/>
    </location>
</feature>
<sequence length="869" mass="96736">MAPRPRVRSSSRKDSPLSPPKPPSISVVIDAPPNHNKRRTRSSSQEVAAAQQQPQDLEQALPTVAEEDAVSEQAEDLDSSPSVSFEESLTGSSWESLLDALDRDAIIDNLVKLRNDSDGVFSMFEGGDDRVRDICAKLLQLNPLLCRKLTRREEQLLATMEVYGGNPGFIVPGIVTRKIVGDGELHEINNGPWRPDSVLYLANLALQLAKVLHRSTEERHTYLEFMFNNFPEPFHDLDAFPVSADMVKGTLLFHTEILTQFYIRQVEIKHHEAGFDPDALLGAVFYDERNKIKGSADNVTYAKALSRMSSIRSHINMPKHPWLNVEALRQQFPWSDFVVQAVRWSLAYKKELDGIIKSRGGVEELVDLLLAEDLQDEAALSNRLTPDSEIASFASRKQESATADTQTEQVQNANNKSPLPAEKGTTGSLLGKAMKANINRLKAIKVQHSARTSGAKIEHIAAPSPPEPEHEIPRSPSPVVDETQPSAANRGDSQPQSLPPAAASDEEIVPTQQTNIVLETVRRQNEQSDKENRHQPVKKPSLLDRQKGAERVEWEEPSDDNDTPSPPPQALKRRLPRTFEDDGGHDEFETDQRTIKRARASAEFNRQPPLMTRPSIPAEGEDATTTQNKDVRLSEKSRTVAFATPDQPSRPARTTPSKSPDAVQRTLSSGSSQPTRSTTQRSPSGRALLESIPAAKRKPPPSSAPARSHPESARVSMPPSTAPPVFDIDDVNRKARERVRMSRELLPDPQRGQVRIPYTNDEVERLMELIALYGTQWVRILEKDRTHEKGPVLLGRTQVQLKDKARNMKLVFLKAGHRLPPGFELVSVGQRQINELRKLGIDYIEGQSGARYTAPRDDADPEDDDDLGD</sequence>
<dbReference type="AlphaFoldDB" id="A0A178ZH51"/>
<evidence type="ECO:0000256" key="1">
    <source>
        <dbReference type="SAM" id="MobiDB-lite"/>
    </source>
</evidence>
<feature type="compositionally biased region" description="Low complexity" evidence="1">
    <location>
        <begin position="42"/>
        <end position="55"/>
    </location>
</feature>
<dbReference type="GO" id="GO:0003691">
    <property type="term" value="F:double-stranded telomeric DNA binding"/>
    <property type="evidence" value="ECO:0007669"/>
    <property type="project" value="TreeGrafter"/>
</dbReference>
<feature type="compositionally biased region" description="Basic and acidic residues" evidence="1">
    <location>
        <begin position="577"/>
        <end position="594"/>
    </location>
</feature>
<dbReference type="EMBL" id="LVYI01000005">
    <property type="protein sequence ID" value="OAP59108.1"/>
    <property type="molecule type" value="Genomic_DNA"/>
</dbReference>
<feature type="region of interest" description="Disordered" evidence="1">
    <location>
        <begin position="1"/>
        <end position="86"/>
    </location>
</feature>